<protein>
    <submittedName>
        <fullName evidence="2">SNARE-interacting protein KEULE</fullName>
    </submittedName>
</protein>
<evidence type="ECO:0000256" key="1">
    <source>
        <dbReference type="SAM" id="MobiDB-lite"/>
    </source>
</evidence>
<name>A0A2P2M8R4_RHIMU</name>
<feature type="region of interest" description="Disordered" evidence="1">
    <location>
        <begin position="13"/>
        <end position="33"/>
    </location>
</feature>
<accession>A0A2P2M8R4</accession>
<proteinExistence type="predicted"/>
<sequence length="150" mass="16569">MNYHSTNREFRGGFGVSITKQSPKDKAPGTGRTLARACHKTRPIYTGTIKNGYNQMDLSIQMGLKTQVQTHICKSSNESSCAVNSFSFVMNCGGSSRLDEPRTTSLCSLPLSLWQTLSSDLVAPPTMNTKTRRPIFLKSLDACLRMESLE</sequence>
<dbReference type="EMBL" id="GGEC01046119">
    <property type="protein sequence ID" value="MBX26603.1"/>
    <property type="molecule type" value="Transcribed_RNA"/>
</dbReference>
<dbReference type="AlphaFoldDB" id="A0A2P2M8R4"/>
<reference evidence="2" key="1">
    <citation type="submission" date="2018-02" db="EMBL/GenBank/DDBJ databases">
        <title>Rhizophora mucronata_Transcriptome.</title>
        <authorList>
            <person name="Meera S.P."/>
            <person name="Sreeshan A."/>
            <person name="Augustine A."/>
        </authorList>
    </citation>
    <scope>NUCLEOTIDE SEQUENCE</scope>
    <source>
        <tissue evidence="2">Leaf</tissue>
    </source>
</reference>
<organism evidence="2">
    <name type="scientific">Rhizophora mucronata</name>
    <name type="common">Asiatic mangrove</name>
    <dbReference type="NCBI Taxonomy" id="61149"/>
    <lineage>
        <taxon>Eukaryota</taxon>
        <taxon>Viridiplantae</taxon>
        <taxon>Streptophyta</taxon>
        <taxon>Embryophyta</taxon>
        <taxon>Tracheophyta</taxon>
        <taxon>Spermatophyta</taxon>
        <taxon>Magnoliopsida</taxon>
        <taxon>eudicotyledons</taxon>
        <taxon>Gunneridae</taxon>
        <taxon>Pentapetalae</taxon>
        <taxon>rosids</taxon>
        <taxon>fabids</taxon>
        <taxon>Malpighiales</taxon>
        <taxon>Rhizophoraceae</taxon>
        <taxon>Rhizophora</taxon>
    </lineage>
</organism>
<evidence type="ECO:0000313" key="2">
    <source>
        <dbReference type="EMBL" id="MBX26603.1"/>
    </source>
</evidence>